<evidence type="ECO:0000313" key="2">
    <source>
        <dbReference type="EMBL" id="MPC43704.1"/>
    </source>
</evidence>
<comment type="caution">
    <text evidence="2">The sequence shown here is derived from an EMBL/GenBank/DDBJ whole genome shotgun (WGS) entry which is preliminary data.</text>
</comment>
<gene>
    <name evidence="2" type="ORF">E2C01_037356</name>
</gene>
<keyword evidence="3" id="KW-1185">Reference proteome</keyword>
<feature type="region of interest" description="Disordered" evidence="1">
    <location>
        <begin position="22"/>
        <end position="51"/>
    </location>
</feature>
<dbReference type="Proteomes" id="UP000324222">
    <property type="component" value="Unassembled WGS sequence"/>
</dbReference>
<sequence length="84" mass="9144">MLIGLILQVTRNWLQALSDYTRASAGQPSRRGRKGGSHTLACRSTPAHPCSSSTMPFLLCVPENFANTSSLLHDSYLRSSNPIV</sequence>
<organism evidence="2 3">
    <name type="scientific">Portunus trituberculatus</name>
    <name type="common">Swimming crab</name>
    <name type="synonym">Neptunus trituberculatus</name>
    <dbReference type="NCBI Taxonomy" id="210409"/>
    <lineage>
        <taxon>Eukaryota</taxon>
        <taxon>Metazoa</taxon>
        <taxon>Ecdysozoa</taxon>
        <taxon>Arthropoda</taxon>
        <taxon>Crustacea</taxon>
        <taxon>Multicrustacea</taxon>
        <taxon>Malacostraca</taxon>
        <taxon>Eumalacostraca</taxon>
        <taxon>Eucarida</taxon>
        <taxon>Decapoda</taxon>
        <taxon>Pleocyemata</taxon>
        <taxon>Brachyura</taxon>
        <taxon>Eubrachyura</taxon>
        <taxon>Portunoidea</taxon>
        <taxon>Portunidae</taxon>
        <taxon>Portuninae</taxon>
        <taxon>Portunus</taxon>
    </lineage>
</organism>
<evidence type="ECO:0000256" key="1">
    <source>
        <dbReference type="SAM" id="MobiDB-lite"/>
    </source>
</evidence>
<dbReference type="AlphaFoldDB" id="A0A5B7FGW3"/>
<dbReference type="EMBL" id="VSRR010005951">
    <property type="protein sequence ID" value="MPC43704.1"/>
    <property type="molecule type" value="Genomic_DNA"/>
</dbReference>
<protein>
    <submittedName>
        <fullName evidence="2">Uncharacterized protein</fullName>
    </submittedName>
</protein>
<name>A0A5B7FGW3_PORTR</name>
<proteinExistence type="predicted"/>
<accession>A0A5B7FGW3</accession>
<reference evidence="2 3" key="1">
    <citation type="submission" date="2019-05" db="EMBL/GenBank/DDBJ databases">
        <title>Another draft genome of Portunus trituberculatus and its Hox gene families provides insights of decapod evolution.</title>
        <authorList>
            <person name="Jeong J.-H."/>
            <person name="Song I."/>
            <person name="Kim S."/>
            <person name="Choi T."/>
            <person name="Kim D."/>
            <person name="Ryu S."/>
            <person name="Kim W."/>
        </authorList>
    </citation>
    <scope>NUCLEOTIDE SEQUENCE [LARGE SCALE GENOMIC DNA]</scope>
    <source>
        <tissue evidence="2">Muscle</tissue>
    </source>
</reference>
<evidence type="ECO:0000313" key="3">
    <source>
        <dbReference type="Proteomes" id="UP000324222"/>
    </source>
</evidence>